<dbReference type="AlphaFoldDB" id="A0A316GNL6"/>
<feature type="domain" description="Hedgehog/Intein (Hint)" evidence="1">
    <location>
        <begin position="167"/>
        <end position="312"/>
    </location>
</feature>
<proteinExistence type="predicted"/>
<reference evidence="2 3" key="1">
    <citation type="submission" date="2018-05" db="EMBL/GenBank/DDBJ databases">
        <title>Genomic Encyclopedia of Type Strains, Phase IV (KMG-IV): sequencing the most valuable type-strain genomes for metagenomic binning, comparative biology and taxonomic classification.</title>
        <authorList>
            <person name="Goeker M."/>
        </authorList>
    </citation>
    <scope>NUCLEOTIDE SEQUENCE [LARGE SCALE GENOMIC DNA]</scope>
    <source>
        <strain evidence="2 3">DSM 16097</strain>
    </source>
</reference>
<keyword evidence="3" id="KW-1185">Reference proteome</keyword>
<dbReference type="SUPFAM" id="SSF51294">
    <property type="entry name" value="Hedgehog/intein (Hint) domain"/>
    <property type="match status" value="1"/>
</dbReference>
<dbReference type="InterPro" id="IPR028992">
    <property type="entry name" value="Hedgehog/Intein_dom"/>
</dbReference>
<evidence type="ECO:0000313" key="2">
    <source>
        <dbReference type="EMBL" id="PWK62747.1"/>
    </source>
</evidence>
<dbReference type="InterPro" id="IPR036844">
    <property type="entry name" value="Hint_dom_sf"/>
</dbReference>
<sequence length="371" mass="39757">MYTTPILLTGDQIASVTGSPYNQGNSGDADFAMIVPGAQALAGGDTTYRLVWSGNINATDDSFLNGQVWTLEVYTGTGDPATDITGWAVVPGHDALTPKHDYVVGVGAGDDYIVFEGAGGFLLYDIRGGLPDTPTTLTYLASEQNGDLATGDNDGNLDFVDAYGAYCFCSGTMIETARGPVAVEDLRVGDLVVTLDHGPQPLRWIGRRDVTLAGIIAQPDLRPFRLAAGALGPGLPQRDLWLSPQHRVLVRSRIAERMTGSPEVLVAAKHLCALPGIAQSLRFAPVRYLHLRLDRHELVRAEGAWAETLLVGRQALRALDPAARRELRQLFPGLSTETPAHAARAVLPGRIARRLAQRHARNARALTASPT</sequence>
<dbReference type="Gene3D" id="2.170.16.10">
    <property type="entry name" value="Hedgehog/Intein (Hint) domain"/>
    <property type="match status" value="1"/>
</dbReference>
<protein>
    <submittedName>
        <fullName evidence="2">Hint domain-containing protein</fullName>
    </submittedName>
</protein>
<name>A0A316GNL6_9RHOB</name>
<accession>A0A316GNL6</accession>
<evidence type="ECO:0000259" key="1">
    <source>
        <dbReference type="Pfam" id="PF13403"/>
    </source>
</evidence>
<dbReference type="Pfam" id="PF13403">
    <property type="entry name" value="Hint_2"/>
    <property type="match status" value="1"/>
</dbReference>
<dbReference type="RefSeq" id="WP_245904201.1">
    <property type="nucleotide sequence ID" value="NZ_QGGW01000001.1"/>
</dbReference>
<evidence type="ECO:0000313" key="3">
    <source>
        <dbReference type="Proteomes" id="UP000245708"/>
    </source>
</evidence>
<gene>
    <name evidence="2" type="ORF">C7455_101783</name>
</gene>
<dbReference type="EMBL" id="QGGW01000001">
    <property type="protein sequence ID" value="PWK62747.1"/>
    <property type="molecule type" value="Genomic_DNA"/>
</dbReference>
<organism evidence="2 3">
    <name type="scientific">Roseicyclus mahoneyensis</name>
    <dbReference type="NCBI Taxonomy" id="164332"/>
    <lineage>
        <taxon>Bacteria</taxon>
        <taxon>Pseudomonadati</taxon>
        <taxon>Pseudomonadota</taxon>
        <taxon>Alphaproteobacteria</taxon>
        <taxon>Rhodobacterales</taxon>
        <taxon>Roseobacteraceae</taxon>
        <taxon>Roseicyclus</taxon>
    </lineage>
</organism>
<dbReference type="Proteomes" id="UP000245708">
    <property type="component" value="Unassembled WGS sequence"/>
</dbReference>
<comment type="caution">
    <text evidence="2">The sequence shown here is derived from an EMBL/GenBank/DDBJ whole genome shotgun (WGS) entry which is preliminary data.</text>
</comment>